<keyword evidence="1" id="KW-0677">Repeat</keyword>
<dbReference type="Pfam" id="PF12796">
    <property type="entry name" value="Ank_2"/>
    <property type="match status" value="1"/>
</dbReference>
<feature type="repeat" description="ANK" evidence="3">
    <location>
        <begin position="103"/>
        <end position="135"/>
    </location>
</feature>
<comment type="caution">
    <text evidence="4">The sequence shown here is derived from an EMBL/GenBank/DDBJ whole genome shotgun (WGS) entry which is preliminary data.</text>
</comment>
<gene>
    <name evidence="4" type="ORF">ElyMa_003750700</name>
</gene>
<keyword evidence="4" id="KW-0808">Transferase</keyword>
<dbReference type="SMART" id="SM00248">
    <property type="entry name" value="ANK"/>
    <property type="match status" value="2"/>
</dbReference>
<dbReference type="Proteomes" id="UP000762676">
    <property type="component" value="Unassembled WGS sequence"/>
</dbReference>
<reference evidence="4 5" key="1">
    <citation type="journal article" date="2021" name="Elife">
        <title>Chloroplast acquisition without the gene transfer in kleptoplastic sea slugs, Plakobranchus ocellatus.</title>
        <authorList>
            <person name="Maeda T."/>
            <person name="Takahashi S."/>
            <person name="Yoshida T."/>
            <person name="Shimamura S."/>
            <person name="Takaki Y."/>
            <person name="Nagai Y."/>
            <person name="Toyoda A."/>
            <person name="Suzuki Y."/>
            <person name="Arimoto A."/>
            <person name="Ishii H."/>
            <person name="Satoh N."/>
            <person name="Nishiyama T."/>
            <person name="Hasebe M."/>
            <person name="Maruyama T."/>
            <person name="Minagawa J."/>
            <person name="Obokata J."/>
            <person name="Shigenobu S."/>
        </authorList>
    </citation>
    <scope>NUCLEOTIDE SEQUENCE [LARGE SCALE GENOMIC DNA]</scope>
</reference>
<dbReference type="GO" id="GO:0085020">
    <property type="term" value="P:protein K6-linked ubiquitination"/>
    <property type="evidence" value="ECO:0007669"/>
    <property type="project" value="TreeGrafter"/>
</dbReference>
<dbReference type="InterPro" id="IPR002110">
    <property type="entry name" value="Ankyrin_rpt"/>
</dbReference>
<keyword evidence="2 3" id="KW-0040">ANK repeat</keyword>
<keyword evidence="5" id="KW-1185">Reference proteome</keyword>
<evidence type="ECO:0000256" key="3">
    <source>
        <dbReference type="PROSITE-ProRule" id="PRU00023"/>
    </source>
</evidence>
<evidence type="ECO:0000313" key="4">
    <source>
        <dbReference type="EMBL" id="GFR69154.1"/>
    </source>
</evidence>
<dbReference type="GO" id="GO:0070531">
    <property type="term" value="C:BRCA1-A complex"/>
    <property type="evidence" value="ECO:0007669"/>
    <property type="project" value="TreeGrafter"/>
</dbReference>
<evidence type="ECO:0000256" key="1">
    <source>
        <dbReference type="ARBA" id="ARBA00022737"/>
    </source>
</evidence>
<dbReference type="PROSITE" id="PS50297">
    <property type="entry name" value="ANK_REP_REGION"/>
    <property type="match status" value="1"/>
</dbReference>
<dbReference type="GO" id="GO:0031436">
    <property type="term" value="C:BRCA1-BARD1 complex"/>
    <property type="evidence" value="ECO:0007669"/>
    <property type="project" value="TreeGrafter"/>
</dbReference>
<organism evidence="4 5">
    <name type="scientific">Elysia marginata</name>
    <dbReference type="NCBI Taxonomy" id="1093978"/>
    <lineage>
        <taxon>Eukaryota</taxon>
        <taxon>Metazoa</taxon>
        <taxon>Spiralia</taxon>
        <taxon>Lophotrochozoa</taxon>
        <taxon>Mollusca</taxon>
        <taxon>Gastropoda</taxon>
        <taxon>Heterobranchia</taxon>
        <taxon>Euthyneura</taxon>
        <taxon>Panpulmonata</taxon>
        <taxon>Sacoglossa</taxon>
        <taxon>Placobranchoidea</taxon>
        <taxon>Plakobranchidae</taxon>
        <taxon>Elysia</taxon>
    </lineage>
</organism>
<proteinExistence type="predicted"/>
<dbReference type="EMBL" id="BMAT01007690">
    <property type="protein sequence ID" value="GFR69154.1"/>
    <property type="molecule type" value="Genomic_DNA"/>
</dbReference>
<evidence type="ECO:0000256" key="2">
    <source>
        <dbReference type="ARBA" id="ARBA00023043"/>
    </source>
</evidence>
<dbReference type="GO" id="GO:0004842">
    <property type="term" value="F:ubiquitin-protein transferase activity"/>
    <property type="evidence" value="ECO:0007669"/>
    <property type="project" value="TreeGrafter"/>
</dbReference>
<dbReference type="PANTHER" id="PTHR24171">
    <property type="entry name" value="ANKYRIN REPEAT DOMAIN-CONTAINING PROTEIN 39-RELATED"/>
    <property type="match status" value="1"/>
</dbReference>
<dbReference type="PANTHER" id="PTHR24171:SF8">
    <property type="entry name" value="BRCA1-ASSOCIATED RING DOMAIN PROTEIN 1"/>
    <property type="match status" value="1"/>
</dbReference>
<sequence length="237" mass="26229">MDTKSDAEPNENGSNQRINNRLASASSSHIVSQANHVASRQNSLNRVSSAKYYDIASTILGGSGDVEEVFLNAAKNGNSSKLEQLLEQRETVDLDIDAKDKRTGNTALIWAAKRGHSKIVELLLRNGADATLCNYEAQTALETAFSPVRTLLLDWLDKQPGNSEKLLLQAAWQGNLAVINRILRENPRVNVNCQNSEGLTPLMLVARDTLLFERLSKQLNRYYSPVQVVEQLLEARA</sequence>
<dbReference type="InterPro" id="IPR036770">
    <property type="entry name" value="Ankyrin_rpt-contain_sf"/>
</dbReference>
<dbReference type="SUPFAM" id="SSF48403">
    <property type="entry name" value="Ankyrin repeat"/>
    <property type="match status" value="1"/>
</dbReference>
<dbReference type="PROSITE" id="PS50088">
    <property type="entry name" value="ANK_REPEAT"/>
    <property type="match status" value="1"/>
</dbReference>
<accession>A0AAV4F7V0</accession>
<keyword evidence="4" id="KW-0418">Kinase</keyword>
<dbReference type="GO" id="GO:0016301">
    <property type="term" value="F:kinase activity"/>
    <property type="evidence" value="ECO:0007669"/>
    <property type="project" value="UniProtKB-KW"/>
</dbReference>
<dbReference type="Gene3D" id="1.25.40.20">
    <property type="entry name" value="Ankyrin repeat-containing domain"/>
    <property type="match status" value="2"/>
</dbReference>
<name>A0AAV4F7V0_9GAST</name>
<evidence type="ECO:0000313" key="5">
    <source>
        <dbReference type="Proteomes" id="UP000762676"/>
    </source>
</evidence>
<protein>
    <submittedName>
        <fullName evidence="4">SPS1/STE20-related protein kinase YSK4</fullName>
    </submittedName>
</protein>
<dbReference type="AlphaFoldDB" id="A0AAV4F7V0"/>